<feature type="transmembrane region" description="Helical" evidence="1">
    <location>
        <begin position="76"/>
        <end position="94"/>
    </location>
</feature>
<evidence type="ECO:0000313" key="4">
    <source>
        <dbReference type="Proteomes" id="UP000663856"/>
    </source>
</evidence>
<feature type="transmembrane region" description="Helical" evidence="1">
    <location>
        <begin position="20"/>
        <end position="43"/>
    </location>
</feature>
<dbReference type="InterPro" id="IPR003855">
    <property type="entry name" value="K+_transporter"/>
</dbReference>
<keyword evidence="1" id="KW-0812">Transmembrane</keyword>
<feature type="domain" description="K+ potassium transporter integral membrane" evidence="2">
    <location>
        <begin position="7"/>
        <end position="138"/>
    </location>
</feature>
<proteinExistence type="predicted"/>
<feature type="transmembrane region" description="Helical" evidence="1">
    <location>
        <begin position="106"/>
        <end position="125"/>
    </location>
</feature>
<dbReference type="Proteomes" id="UP000663856">
    <property type="component" value="Unassembled WGS sequence"/>
</dbReference>
<organism evidence="3 4">
    <name type="scientific">Rotaria magnacalcarata</name>
    <dbReference type="NCBI Taxonomy" id="392030"/>
    <lineage>
        <taxon>Eukaryota</taxon>
        <taxon>Metazoa</taxon>
        <taxon>Spiralia</taxon>
        <taxon>Gnathifera</taxon>
        <taxon>Rotifera</taxon>
        <taxon>Eurotatoria</taxon>
        <taxon>Bdelloidea</taxon>
        <taxon>Philodinida</taxon>
        <taxon>Philodinidae</taxon>
        <taxon>Rotaria</taxon>
    </lineage>
</organism>
<reference evidence="3" key="1">
    <citation type="submission" date="2021-02" db="EMBL/GenBank/DDBJ databases">
        <authorList>
            <person name="Nowell W R."/>
        </authorList>
    </citation>
    <scope>NUCLEOTIDE SEQUENCE</scope>
</reference>
<dbReference type="Pfam" id="PF02705">
    <property type="entry name" value="K_trans"/>
    <property type="match status" value="1"/>
</dbReference>
<dbReference type="GO" id="GO:0016020">
    <property type="term" value="C:membrane"/>
    <property type="evidence" value="ECO:0007669"/>
    <property type="project" value="InterPro"/>
</dbReference>
<dbReference type="AlphaFoldDB" id="A0A816R3S1"/>
<feature type="transmembrane region" description="Helical" evidence="1">
    <location>
        <begin position="49"/>
        <end position="69"/>
    </location>
</feature>
<gene>
    <name evidence="3" type="ORF">WKI299_LOCUS13852</name>
</gene>
<dbReference type="GO" id="GO:0015079">
    <property type="term" value="F:potassium ion transmembrane transporter activity"/>
    <property type="evidence" value="ECO:0007669"/>
    <property type="project" value="InterPro"/>
</dbReference>
<evidence type="ECO:0000313" key="3">
    <source>
        <dbReference type="EMBL" id="CAF2069231.1"/>
    </source>
</evidence>
<dbReference type="EMBL" id="CAJNRF010005244">
    <property type="protein sequence ID" value="CAF2069231.1"/>
    <property type="molecule type" value="Genomic_DNA"/>
</dbReference>
<evidence type="ECO:0000259" key="2">
    <source>
        <dbReference type="Pfam" id="PF02705"/>
    </source>
</evidence>
<sequence>MERSVPFKIWHTSKTIEGQLYVPTINYILMILTIAVVAGFQTGSNITNAYGVTVCSVMVITTVLYMFVLHYAWRKPWYFILPFGIFMIIDLYTLSANVLKVPSGGWVAILIGSGFFILGFCWFFGQLQLRRFLKNHAETTGLNTLPQDLVS</sequence>
<protein>
    <recommendedName>
        <fullName evidence="2">K+ potassium transporter integral membrane domain-containing protein</fullName>
    </recommendedName>
</protein>
<accession>A0A816R3S1</accession>
<keyword evidence="1" id="KW-1133">Transmembrane helix</keyword>
<dbReference type="PANTHER" id="PTHR30540">
    <property type="entry name" value="OSMOTIC STRESS POTASSIUM TRANSPORTER"/>
    <property type="match status" value="1"/>
</dbReference>
<comment type="caution">
    <text evidence="3">The sequence shown here is derived from an EMBL/GenBank/DDBJ whole genome shotgun (WGS) entry which is preliminary data.</text>
</comment>
<evidence type="ECO:0000256" key="1">
    <source>
        <dbReference type="SAM" id="Phobius"/>
    </source>
</evidence>
<dbReference type="PANTHER" id="PTHR30540:SF83">
    <property type="entry name" value="K+ POTASSIUM TRANSPORTER"/>
    <property type="match status" value="1"/>
</dbReference>
<dbReference type="InterPro" id="IPR053951">
    <property type="entry name" value="K_trans_N"/>
</dbReference>
<name>A0A816R3S1_9BILA</name>
<keyword evidence="1" id="KW-0472">Membrane</keyword>